<dbReference type="InterPro" id="IPR029069">
    <property type="entry name" value="HotDog_dom_sf"/>
</dbReference>
<dbReference type="Gene3D" id="3.10.129.10">
    <property type="entry name" value="Hotdog Thioesterase"/>
    <property type="match status" value="3"/>
</dbReference>
<reference evidence="2 3" key="1">
    <citation type="submission" date="2022-03" db="EMBL/GenBank/DDBJ databases">
        <title>Streptomyces yunnanensis P86,complete genome.</title>
        <authorList>
            <person name="Chen S."/>
            <person name="Zhang Q."/>
        </authorList>
    </citation>
    <scope>NUCLEOTIDE SEQUENCE [LARGE SCALE GENOMIC DNA]</scope>
    <source>
        <strain evidence="2 3">P86</strain>
    </source>
</reference>
<name>A0ABY8A5U7_9ACTN</name>
<dbReference type="Pfam" id="PF07977">
    <property type="entry name" value="FabA"/>
    <property type="match status" value="1"/>
</dbReference>
<evidence type="ECO:0000256" key="1">
    <source>
        <dbReference type="SAM" id="MobiDB-lite"/>
    </source>
</evidence>
<feature type="region of interest" description="Disordered" evidence="1">
    <location>
        <begin position="1"/>
        <end position="44"/>
    </location>
</feature>
<dbReference type="SUPFAM" id="SSF54637">
    <property type="entry name" value="Thioesterase/thiol ester dehydrase-isomerase"/>
    <property type="match status" value="3"/>
</dbReference>
<dbReference type="Proteomes" id="UP001218629">
    <property type="component" value="Chromosome"/>
</dbReference>
<gene>
    <name evidence="2" type="ORF">MOV08_10080</name>
</gene>
<dbReference type="RefSeq" id="WP_146051136.1">
    <property type="nucleotide sequence ID" value="NZ_CP095749.1"/>
</dbReference>
<dbReference type="EMBL" id="CP095749">
    <property type="protein sequence ID" value="WEB39584.1"/>
    <property type="molecule type" value="Genomic_DNA"/>
</dbReference>
<dbReference type="InterPro" id="IPR013114">
    <property type="entry name" value="FabA_FabZ"/>
</dbReference>
<proteinExistence type="predicted"/>
<protein>
    <submittedName>
        <fullName evidence="2">3-hydroxyacyl-ACP dehydratase</fullName>
    </submittedName>
</protein>
<evidence type="ECO:0000313" key="3">
    <source>
        <dbReference type="Proteomes" id="UP001218629"/>
    </source>
</evidence>
<sequence length="773" mass="84528">MMEELTFEGVPLGELTAPPGSPPAQQSTRPPAARPGSRPITVPPAAPAATMAEQLQRAHAAVLDTHRAISAWQLARTAMLTGTAEVLRTDGPYPTDDGPAPLPRHEIYDGTAAVLETAANALPGDGTGAIDLTWRNTVPDAPTALDAHPATGSGGPPLPSQWYVRDGDRVIAVVARHPQAPPWPRRPVPRYPRDPRPLARTSVERLSAAELDALAAGEFATVFGAAFDQRGLSPEALPAPWPARLLAEVTAIEPRGGVYAQGFLRATAHLTADERTATWPRLIVTASELLRVYAFHRGFHLCLPGARTTPLTDRPALVELFDTPAPQQAELRLEMEVTELGMVPRPYLIGDCRITGGGQLVAHLRDLGITLRERPGADLAFGLEREGCRRSAAGQWAVCSELVPAVAAEGNYRAHTLHDVRDLHGTAQVRPRLPRGDMLMLDRCRQAEIGAWREYRPGSWLASEHDVPEDPWYVRESGGALPQLALMEIALQPPGIFSGLLGVLGEYPDQDLTCRNLDGTARLLREVDPRGATVEQQTTLTSHTPLPGGLMHRYNFSLGTGGKPFYTGETVHGYFTPELLAQQQGLDGGRRVPPWLDRCPPPPAQVRHLDLREDTRLGHGRMALLEDTVLVPDGGVYGAGYLLCTKPVRPDDWYFEQHFFQDPVMPGSAGVQMLYQAAHAYALHTGLVDHLLPHPHFAIAVGEEVRWTYRGQILREHRQVRGEVHIREVHHDGRAVRILADGSVWRDDLRIYQVDNIAVQVTSARRNDRGEAG</sequence>
<evidence type="ECO:0000313" key="2">
    <source>
        <dbReference type="EMBL" id="WEB39584.1"/>
    </source>
</evidence>
<organism evidence="2 3">
    <name type="scientific">Streptomyces yunnanensis</name>
    <dbReference type="NCBI Taxonomy" id="156453"/>
    <lineage>
        <taxon>Bacteria</taxon>
        <taxon>Bacillati</taxon>
        <taxon>Actinomycetota</taxon>
        <taxon>Actinomycetes</taxon>
        <taxon>Kitasatosporales</taxon>
        <taxon>Streptomycetaceae</taxon>
        <taxon>Streptomyces</taxon>
    </lineage>
</organism>
<accession>A0ABY8A5U7</accession>
<keyword evidence="3" id="KW-1185">Reference proteome</keyword>